<organism evidence="1">
    <name type="scientific">freshwater metagenome</name>
    <dbReference type="NCBI Taxonomy" id="449393"/>
    <lineage>
        <taxon>unclassified sequences</taxon>
        <taxon>metagenomes</taxon>
        <taxon>ecological metagenomes</taxon>
    </lineage>
</organism>
<name>A0A6J7I3X1_9ZZZZ</name>
<reference evidence="1" key="1">
    <citation type="submission" date="2020-05" db="EMBL/GenBank/DDBJ databases">
        <authorList>
            <person name="Chiriac C."/>
            <person name="Salcher M."/>
            <person name="Ghai R."/>
            <person name="Kavagutti S V."/>
        </authorList>
    </citation>
    <scope>NUCLEOTIDE SEQUENCE</scope>
</reference>
<evidence type="ECO:0000313" key="1">
    <source>
        <dbReference type="EMBL" id="CAB4925420.1"/>
    </source>
</evidence>
<protein>
    <submittedName>
        <fullName evidence="1">Unannotated protein</fullName>
    </submittedName>
</protein>
<proteinExistence type="predicted"/>
<dbReference type="AlphaFoldDB" id="A0A6J7I3X1"/>
<accession>A0A6J7I3X1</accession>
<sequence>MPIERPSTLSSTGAFITTMKTLLNPAADF</sequence>
<gene>
    <name evidence="1" type="ORF">UFOPK3472_03803</name>
</gene>
<dbReference type="EMBL" id="CAFBLX010000408">
    <property type="protein sequence ID" value="CAB4925420.1"/>
    <property type="molecule type" value="Genomic_DNA"/>
</dbReference>